<organism evidence="3 4">
    <name type="scientific">Lasallia pustulata</name>
    <dbReference type="NCBI Taxonomy" id="136370"/>
    <lineage>
        <taxon>Eukaryota</taxon>
        <taxon>Fungi</taxon>
        <taxon>Dikarya</taxon>
        <taxon>Ascomycota</taxon>
        <taxon>Pezizomycotina</taxon>
        <taxon>Lecanoromycetes</taxon>
        <taxon>OSLEUM clade</taxon>
        <taxon>Umbilicariomycetidae</taxon>
        <taxon>Umbilicariales</taxon>
        <taxon>Umbilicariaceae</taxon>
        <taxon>Lasallia</taxon>
    </lineage>
</organism>
<keyword evidence="1" id="KW-0812">Transmembrane</keyword>
<dbReference type="Proteomes" id="UP000192927">
    <property type="component" value="Unassembled WGS sequence"/>
</dbReference>
<proteinExistence type="predicted"/>
<dbReference type="EMBL" id="FWEW01002588">
    <property type="protein sequence ID" value="SLM38568.1"/>
    <property type="molecule type" value="Genomic_DNA"/>
</dbReference>
<dbReference type="Pfam" id="PF20237">
    <property type="entry name" value="DUF6594"/>
    <property type="match status" value="1"/>
</dbReference>
<protein>
    <recommendedName>
        <fullName evidence="2">DUF6594 domain-containing protein</fullName>
    </recommendedName>
</protein>
<feature type="transmembrane region" description="Helical" evidence="1">
    <location>
        <begin position="276"/>
        <end position="298"/>
    </location>
</feature>
<feature type="transmembrane region" description="Helical" evidence="1">
    <location>
        <begin position="217"/>
        <end position="242"/>
    </location>
</feature>
<reference evidence="4" key="1">
    <citation type="submission" date="2017-03" db="EMBL/GenBank/DDBJ databases">
        <authorList>
            <person name="Sharma R."/>
            <person name="Thines M."/>
        </authorList>
    </citation>
    <scope>NUCLEOTIDE SEQUENCE [LARGE SCALE GENOMIC DNA]</scope>
</reference>
<name>A0A1W5D5Z2_9LECA</name>
<dbReference type="PANTHER" id="PTHR34502:SF5">
    <property type="entry name" value="DUF6594 DOMAIN-CONTAINING PROTEIN"/>
    <property type="match status" value="1"/>
</dbReference>
<keyword evidence="1" id="KW-1133">Transmembrane helix</keyword>
<keyword evidence="1" id="KW-0472">Membrane</keyword>
<sequence length="299" mass="33591">MSSLSPVSSDLPSMGSYNKLSKFMGSWPEVAIFRRFGALNAQNLLFLQAELVRLEDQLQSIREDDAQSADLEKKQSHQSWRSLVLAHEQGDASTSQWQKVLEIRDKLKEYNAALLEYRELCKLQTPNQRSLEALREWLARPRCGDYFLRGIEADVWDAGEAEQAADLVSLSEVHVNRDVFSKFLAFYIVPLYHRYFHRRVKKPDDPESGLYSYKESTLMTVTHIVGITLGTLIPTAAIFVLYYVHDMVARLGAILAFSALFSLALAVFTKAKKVEIFAATAAFASVQVVFVGSTNALAG</sequence>
<feature type="domain" description="DUF6594" evidence="2">
    <location>
        <begin position="17"/>
        <end position="288"/>
    </location>
</feature>
<evidence type="ECO:0000313" key="4">
    <source>
        <dbReference type="Proteomes" id="UP000192927"/>
    </source>
</evidence>
<dbReference type="AlphaFoldDB" id="A0A1W5D5Z2"/>
<accession>A0A1W5D5Z2</accession>
<keyword evidence="4" id="KW-1185">Reference proteome</keyword>
<evidence type="ECO:0000259" key="2">
    <source>
        <dbReference type="Pfam" id="PF20237"/>
    </source>
</evidence>
<evidence type="ECO:0000256" key="1">
    <source>
        <dbReference type="SAM" id="Phobius"/>
    </source>
</evidence>
<feature type="transmembrane region" description="Helical" evidence="1">
    <location>
        <begin position="248"/>
        <end position="269"/>
    </location>
</feature>
<evidence type="ECO:0000313" key="3">
    <source>
        <dbReference type="EMBL" id="SLM38568.1"/>
    </source>
</evidence>
<dbReference type="InterPro" id="IPR046529">
    <property type="entry name" value="DUF6594"/>
</dbReference>
<dbReference type="PANTHER" id="PTHR34502">
    <property type="entry name" value="DUF6594 DOMAIN-CONTAINING PROTEIN-RELATED"/>
    <property type="match status" value="1"/>
</dbReference>